<comment type="caution">
    <text evidence="1">The sequence shown here is derived from an EMBL/GenBank/DDBJ whole genome shotgun (WGS) entry which is preliminary data.</text>
</comment>
<evidence type="ECO:0000313" key="2">
    <source>
        <dbReference type="Proteomes" id="UP001292094"/>
    </source>
</evidence>
<keyword evidence="2" id="KW-1185">Reference proteome</keyword>
<name>A0AAE1PHN4_9EUCA</name>
<proteinExistence type="predicted"/>
<protein>
    <submittedName>
        <fullName evidence="1">Uncharacterized protein</fullName>
    </submittedName>
</protein>
<evidence type="ECO:0000313" key="1">
    <source>
        <dbReference type="EMBL" id="KAK4308548.1"/>
    </source>
</evidence>
<dbReference type="AlphaFoldDB" id="A0AAE1PHN4"/>
<reference evidence="1" key="1">
    <citation type="submission" date="2023-11" db="EMBL/GenBank/DDBJ databases">
        <title>Genome assemblies of two species of porcelain crab, Petrolisthes cinctipes and Petrolisthes manimaculis (Anomura: Porcellanidae).</title>
        <authorList>
            <person name="Angst P."/>
        </authorList>
    </citation>
    <scope>NUCLEOTIDE SEQUENCE</scope>
    <source>
        <strain evidence="1">PB745_02</strain>
        <tissue evidence="1">Gill</tissue>
    </source>
</reference>
<gene>
    <name evidence="1" type="ORF">Pmani_019753</name>
</gene>
<organism evidence="1 2">
    <name type="scientific">Petrolisthes manimaculis</name>
    <dbReference type="NCBI Taxonomy" id="1843537"/>
    <lineage>
        <taxon>Eukaryota</taxon>
        <taxon>Metazoa</taxon>
        <taxon>Ecdysozoa</taxon>
        <taxon>Arthropoda</taxon>
        <taxon>Crustacea</taxon>
        <taxon>Multicrustacea</taxon>
        <taxon>Malacostraca</taxon>
        <taxon>Eumalacostraca</taxon>
        <taxon>Eucarida</taxon>
        <taxon>Decapoda</taxon>
        <taxon>Pleocyemata</taxon>
        <taxon>Anomura</taxon>
        <taxon>Galatheoidea</taxon>
        <taxon>Porcellanidae</taxon>
        <taxon>Petrolisthes</taxon>
    </lineage>
</organism>
<accession>A0AAE1PHN4</accession>
<dbReference type="Proteomes" id="UP001292094">
    <property type="component" value="Unassembled WGS sequence"/>
</dbReference>
<sequence length="91" mass="9780">MQSVPCQPALLIQVTAASPSLRPPLLTRCSPLSRLYQSSHYALFTRALTGPYTQPLSSLYSRLAPHPPSLMVASPPSLTQLASSSLIRHPG</sequence>
<dbReference type="EMBL" id="JAWZYT010001874">
    <property type="protein sequence ID" value="KAK4308548.1"/>
    <property type="molecule type" value="Genomic_DNA"/>
</dbReference>